<accession>A0A1T3C8R4</accession>
<sequence>MRTGDYITYALACAGAATGQTLGRPSLNNLGFMNLTLGSFLTVGDVGLGQQVTIPITGGTVRGSRVTGKISSFGGDYGYFDAQGFYHPDARLNIRTDDGALIYVQLDGTEIPTNKGEPDNRGILRVKYESGHANYTWLNYVAATAIYEIPGVIGQNTYLLVDVWETKPPRNKAFA</sequence>
<evidence type="ECO:0000313" key="2">
    <source>
        <dbReference type="Proteomes" id="UP000191004"/>
    </source>
</evidence>
<proteinExistence type="predicted"/>
<dbReference type="EMBL" id="LVVK01000022">
    <property type="protein sequence ID" value="OPB37506.1"/>
    <property type="molecule type" value="Genomic_DNA"/>
</dbReference>
<comment type="caution">
    <text evidence="1">The sequence shown here is derived from an EMBL/GenBank/DDBJ whole genome shotgun (WGS) entry which is preliminary data.</text>
</comment>
<dbReference type="Gene3D" id="2.40.160.20">
    <property type="match status" value="1"/>
</dbReference>
<dbReference type="Proteomes" id="UP000191004">
    <property type="component" value="Unassembled WGS sequence"/>
</dbReference>
<dbReference type="InterPro" id="IPR020915">
    <property type="entry name" value="UPF0311"/>
</dbReference>
<dbReference type="OrthoDB" id="2544694at2759"/>
<dbReference type="PANTHER" id="PTHR37315">
    <property type="entry name" value="UPF0311 PROTEIN BLR7842"/>
    <property type="match status" value="1"/>
</dbReference>
<name>A0A1T3C8R4_9HYPO</name>
<evidence type="ECO:0000313" key="1">
    <source>
        <dbReference type="EMBL" id="OPB37506.1"/>
    </source>
</evidence>
<keyword evidence="2" id="KW-1185">Reference proteome</keyword>
<protein>
    <submittedName>
        <fullName evidence="1">Uncharacterized protein</fullName>
    </submittedName>
</protein>
<dbReference type="Pfam" id="PF11578">
    <property type="entry name" value="DUF3237"/>
    <property type="match status" value="1"/>
</dbReference>
<reference evidence="1 2" key="1">
    <citation type="submission" date="2016-04" db="EMBL/GenBank/DDBJ databases">
        <title>Multiple horizontal gene transfer events from other fungi enriched the ability of the initially mycotrophic fungus Trichoderma (Ascomycota) to feed on dead plant biomass.</title>
        <authorList>
            <person name="Atanasova L."/>
            <person name="Chenthamara K."/>
            <person name="Zhang J."/>
            <person name="Grujic M."/>
            <person name="Henrissat B."/>
            <person name="Kuo A."/>
            <person name="Aertz A."/>
            <person name="Salamov A."/>
            <person name="Lipzen A."/>
            <person name="Labutti K."/>
            <person name="Barry K."/>
            <person name="Miao Y."/>
            <person name="Rahimi M.J."/>
            <person name="Shen Q."/>
            <person name="Grigoriev I.V."/>
            <person name="Kubicek C.P."/>
            <person name="Druzhinina I.S."/>
        </authorList>
    </citation>
    <scope>NUCLEOTIDE SEQUENCE [LARGE SCALE GENOMIC DNA]</scope>
    <source>
        <strain evidence="1 2">NJAU 4742</strain>
    </source>
</reference>
<dbReference type="PANTHER" id="PTHR37315:SF1">
    <property type="entry name" value="UPF0311 PROTEIN BLR7842"/>
    <property type="match status" value="1"/>
</dbReference>
<organism evidence="1 2">
    <name type="scientific">Trichoderma guizhouense</name>
    <dbReference type="NCBI Taxonomy" id="1491466"/>
    <lineage>
        <taxon>Eukaryota</taxon>
        <taxon>Fungi</taxon>
        <taxon>Dikarya</taxon>
        <taxon>Ascomycota</taxon>
        <taxon>Pezizomycotina</taxon>
        <taxon>Sordariomycetes</taxon>
        <taxon>Hypocreomycetidae</taxon>
        <taxon>Hypocreales</taxon>
        <taxon>Hypocreaceae</taxon>
        <taxon>Trichoderma</taxon>
    </lineage>
</organism>
<gene>
    <name evidence="1" type="ORF">A0O28_0044180</name>
</gene>
<dbReference type="AlphaFoldDB" id="A0A1T3C8R4"/>